<sequence length="113" mass="13057">MLGCIICKQFLSYINTFYQIGMDKNSIKDSIQADYCDDLGLFTNICTKTLNVYYNDLWNDSINVTVKSNIEKCQNIGLCPTTTQLDACFSNTELKYSNGKNMFIKKKKYREEL</sequence>
<dbReference type="Proteomes" id="UP000035682">
    <property type="component" value="Unplaced"/>
</dbReference>
<dbReference type="PROSITE" id="PS50015">
    <property type="entry name" value="SAP_B"/>
    <property type="match status" value="1"/>
</dbReference>
<evidence type="ECO:0000256" key="1">
    <source>
        <dbReference type="ARBA" id="ARBA00023157"/>
    </source>
</evidence>
<dbReference type="Gene3D" id="1.10.225.10">
    <property type="entry name" value="Saposin-like"/>
    <property type="match status" value="1"/>
</dbReference>
<reference evidence="4" key="2">
    <citation type="submission" date="2014-09" db="EMBL/GenBank/DDBJ databases">
        <authorList>
            <person name="Martin A.A."/>
        </authorList>
    </citation>
    <scope>NUCLEOTIDE SEQUENCE</scope>
    <source>
        <strain evidence="4">ED321</strain>
    </source>
</reference>
<organism evidence="3">
    <name type="scientific">Strongyloides ratti</name>
    <name type="common">Parasitic roundworm</name>
    <dbReference type="NCBI Taxonomy" id="34506"/>
    <lineage>
        <taxon>Eukaryota</taxon>
        <taxon>Metazoa</taxon>
        <taxon>Ecdysozoa</taxon>
        <taxon>Nematoda</taxon>
        <taxon>Chromadorea</taxon>
        <taxon>Rhabditida</taxon>
        <taxon>Tylenchina</taxon>
        <taxon>Panagrolaimomorpha</taxon>
        <taxon>Strongyloidoidea</taxon>
        <taxon>Strongyloididae</taxon>
        <taxon>Strongyloides</taxon>
    </lineage>
</organism>
<feature type="domain" description="Saposin B-type" evidence="2">
    <location>
        <begin position="1"/>
        <end position="83"/>
    </location>
</feature>
<evidence type="ECO:0000259" key="2">
    <source>
        <dbReference type="PROSITE" id="PS50015"/>
    </source>
</evidence>
<keyword evidence="1" id="KW-1015">Disulfide bond</keyword>
<dbReference type="InterPro" id="IPR011001">
    <property type="entry name" value="Saposin-like"/>
</dbReference>
<dbReference type="RefSeq" id="XP_024498946.1">
    <property type="nucleotide sequence ID" value="XM_024649451.1"/>
</dbReference>
<accession>A0A090KV70</accession>
<dbReference type="EMBL" id="LN609396">
    <property type="protein sequence ID" value="CEF59735.1"/>
    <property type="molecule type" value="Genomic_DNA"/>
</dbReference>
<keyword evidence="4" id="KW-1185">Reference proteome</keyword>
<evidence type="ECO:0000313" key="6">
    <source>
        <dbReference type="WormBase" id="SRAE_X000148000"/>
    </source>
</evidence>
<dbReference type="WormBase" id="SRAE_X000148000">
    <property type="protein sequence ID" value="SRP02042"/>
    <property type="gene ID" value="WBGene00267052"/>
</dbReference>
<reference evidence="5" key="3">
    <citation type="submission" date="2020-12" db="UniProtKB">
        <authorList>
            <consortium name="WormBaseParasite"/>
        </authorList>
    </citation>
    <scope>IDENTIFICATION</scope>
</reference>
<proteinExistence type="predicted"/>
<reference evidence="3" key="1">
    <citation type="submission" date="2014-09" db="EMBL/GenBank/DDBJ databases">
        <authorList>
            <person name="Aslett A.Martin."/>
        </authorList>
    </citation>
    <scope>NUCLEOTIDE SEQUENCE</scope>
    <source>
        <strain evidence="3">ED321 Heterogonic</strain>
    </source>
</reference>
<protein>
    <submittedName>
        <fullName evidence="3 5">Saposin B domain and Saposin-like domain-containing protein</fullName>
    </submittedName>
</protein>
<dbReference type="GeneID" id="36384546"/>
<evidence type="ECO:0000313" key="3">
    <source>
        <dbReference type="EMBL" id="CEF59735.1"/>
    </source>
</evidence>
<dbReference type="CTD" id="36384546"/>
<gene>
    <name evidence="3 5 6" type="ORF">SRAE_X000148000</name>
</gene>
<evidence type="ECO:0000313" key="5">
    <source>
        <dbReference type="WBParaSite" id="SRAE_X000148000.1"/>
    </source>
</evidence>
<dbReference type="WBParaSite" id="SRAE_X000148000.1">
    <property type="protein sequence ID" value="SRAE_X000148000.1"/>
    <property type="gene ID" value="WBGene00267052"/>
</dbReference>
<dbReference type="InterPro" id="IPR008139">
    <property type="entry name" value="SaposinB_dom"/>
</dbReference>
<dbReference type="SUPFAM" id="SSF47862">
    <property type="entry name" value="Saposin"/>
    <property type="match status" value="1"/>
</dbReference>
<evidence type="ECO:0000313" key="4">
    <source>
        <dbReference type="Proteomes" id="UP000035682"/>
    </source>
</evidence>
<name>A0A090KV70_STRRB</name>
<dbReference type="AlphaFoldDB" id="A0A090KV70"/>